<feature type="binding site" evidence="12">
    <location>
        <position position="157"/>
    </location>
    <ligand>
        <name>S-adenosyl-L-methionine</name>
        <dbReference type="ChEBI" id="CHEBI:59789"/>
    </ligand>
</feature>
<dbReference type="InterPro" id="IPR050105">
    <property type="entry name" value="MoCo_biosynth_MoaA/MoaC"/>
</dbReference>
<dbReference type="Pfam" id="PF04055">
    <property type="entry name" value="Radical_SAM"/>
    <property type="match status" value="1"/>
</dbReference>
<feature type="binding site" evidence="12">
    <location>
        <begin position="296"/>
        <end position="298"/>
    </location>
    <ligand>
        <name>GTP</name>
        <dbReference type="ChEBI" id="CHEBI:37565"/>
    </ligand>
</feature>
<evidence type="ECO:0000313" key="15">
    <source>
        <dbReference type="EMBL" id="MFC3681902.1"/>
    </source>
</evidence>
<feature type="binding site" evidence="12">
    <location>
        <position position="194"/>
    </location>
    <ligand>
        <name>GTP</name>
        <dbReference type="ChEBI" id="CHEBI:37565"/>
    </ligand>
</feature>
<evidence type="ECO:0000256" key="3">
    <source>
        <dbReference type="ARBA" id="ARBA00022691"/>
    </source>
</evidence>
<evidence type="ECO:0000256" key="12">
    <source>
        <dbReference type="HAMAP-Rule" id="MF_01225"/>
    </source>
</evidence>
<dbReference type="InterPro" id="IPR007197">
    <property type="entry name" value="rSAM"/>
</dbReference>
<dbReference type="InterPro" id="IPR006638">
    <property type="entry name" value="Elp3/MiaA/NifB-like_rSAM"/>
</dbReference>
<evidence type="ECO:0000256" key="4">
    <source>
        <dbReference type="ARBA" id="ARBA00022723"/>
    </source>
</evidence>
<feature type="binding site" evidence="12">
    <location>
        <position position="294"/>
    </location>
    <ligand>
        <name>[4Fe-4S] cluster</name>
        <dbReference type="ChEBI" id="CHEBI:49883"/>
        <label>2</label>
        <note>4Fe-4S-substrate</note>
    </ligand>
</feature>
<dbReference type="InterPro" id="IPR013483">
    <property type="entry name" value="MoaA"/>
</dbReference>
<feature type="binding site" evidence="12">
    <location>
        <position position="102"/>
    </location>
    <ligand>
        <name>GTP</name>
        <dbReference type="ChEBI" id="CHEBI:37565"/>
    </ligand>
</feature>
<evidence type="ECO:0000313" key="16">
    <source>
        <dbReference type="Proteomes" id="UP001595722"/>
    </source>
</evidence>
<dbReference type="InterPro" id="IPR040064">
    <property type="entry name" value="MoaA-like"/>
</dbReference>
<dbReference type="PANTHER" id="PTHR22960">
    <property type="entry name" value="MOLYBDOPTERIN COFACTOR SYNTHESIS PROTEIN A"/>
    <property type="match status" value="1"/>
</dbReference>
<keyword evidence="9 12" id="KW-0501">Molybdenum cofactor biosynthesis</keyword>
<dbReference type="HAMAP" id="MF_01225_B">
    <property type="entry name" value="MoaA_B"/>
    <property type="match status" value="1"/>
</dbReference>
<gene>
    <name evidence="12 15" type="primary">moaA</name>
    <name evidence="15" type="ORF">ACFOMG_17505</name>
</gene>
<dbReference type="SUPFAM" id="SSF102114">
    <property type="entry name" value="Radical SAM enzymes"/>
    <property type="match status" value="1"/>
</dbReference>
<feature type="binding site" evidence="12">
    <location>
        <position position="67"/>
    </location>
    <ligand>
        <name>[4Fe-4S] cluster</name>
        <dbReference type="ChEBI" id="CHEBI:49883"/>
        <label>1</label>
        <note>4Fe-4S-S-AdoMet</note>
    </ligand>
</feature>
<dbReference type="SFLD" id="SFLDG01386">
    <property type="entry name" value="main_SPASM_domain-containing"/>
    <property type="match status" value="1"/>
</dbReference>
<feature type="binding site" evidence="12">
    <location>
        <position position="66"/>
    </location>
    <ligand>
        <name>S-adenosyl-L-methionine</name>
        <dbReference type="ChEBI" id="CHEBI:59789"/>
    </ligand>
</feature>
<dbReference type="SMART" id="SM00729">
    <property type="entry name" value="Elp3"/>
    <property type="match status" value="1"/>
</dbReference>
<keyword evidence="2 12" id="KW-0004">4Fe-4S</keyword>
<evidence type="ECO:0000256" key="2">
    <source>
        <dbReference type="ARBA" id="ARBA00022485"/>
    </source>
</evidence>
<comment type="function">
    <text evidence="12">Catalyzes the cyclization of GTP to (8S)-3',8-cyclo-7,8-dihydroguanosine 5'-triphosphate.</text>
</comment>
<dbReference type="GO" id="GO:0061798">
    <property type="term" value="F:GTP 3',8'-cyclase activity"/>
    <property type="evidence" value="ECO:0007669"/>
    <property type="project" value="UniProtKB-EC"/>
</dbReference>
<feature type="binding site" evidence="12">
    <location>
        <position position="106"/>
    </location>
    <ligand>
        <name>S-adenosyl-L-methionine</name>
        <dbReference type="ChEBI" id="CHEBI:59789"/>
    </ligand>
</feature>
<feature type="binding site" evidence="12">
    <location>
        <position position="291"/>
    </location>
    <ligand>
        <name>[4Fe-4S] cluster</name>
        <dbReference type="ChEBI" id="CHEBI:49883"/>
        <label>2</label>
        <note>4Fe-4S-substrate</note>
    </ligand>
</feature>
<dbReference type="InterPro" id="IPR013785">
    <property type="entry name" value="Aldolase_TIM"/>
</dbReference>
<evidence type="ECO:0000256" key="6">
    <source>
        <dbReference type="ARBA" id="ARBA00023004"/>
    </source>
</evidence>
<comment type="cofactor">
    <cofactor evidence="12">
        <name>[4Fe-4S] cluster</name>
        <dbReference type="ChEBI" id="CHEBI:49883"/>
    </cofactor>
    <text evidence="12">Binds 2 [4Fe-4S] clusters. Binds 1 [4Fe-4S] cluster coordinated with 3 cysteines and an exchangeable S-adenosyl-L-methionine and 1 [4Fe-4S] cluster coordinated with 3 cysteines and the GTP-derived substrate.</text>
</comment>
<keyword evidence="3 12" id="KW-0949">S-adenosyl-L-methionine</keyword>
<feature type="binding site" evidence="12">
    <location>
        <position position="60"/>
    </location>
    <ligand>
        <name>[4Fe-4S] cluster</name>
        <dbReference type="ChEBI" id="CHEBI:49883"/>
        <label>1</label>
        <note>4Fe-4S-S-AdoMet</note>
    </ligand>
</feature>
<evidence type="ECO:0000256" key="8">
    <source>
        <dbReference type="ARBA" id="ARBA00023134"/>
    </source>
</evidence>
<feature type="domain" description="Radical SAM core" evidence="14">
    <location>
        <begin position="44"/>
        <end position="268"/>
    </location>
</feature>
<dbReference type="PROSITE" id="PS01305">
    <property type="entry name" value="MOAA_NIFB_PQQE"/>
    <property type="match status" value="1"/>
</dbReference>
<name>A0ABV7VXF0_9GAMM</name>
<dbReference type="SFLD" id="SFLDS00029">
    <property type="entry name" value="Radical_SAM"/>
    <property type="match status" value="1"/>
</dbReference>
<comment type="catalytic activity">
    <reaction evidence="11 12">
        <text>GTP + AH2 + S-adenosyl-L-methionine = (8S)-3',8-cyclo-7,8-dihydroguanosine 5'-triphosphate + 5'-deoxyadenosine + L-methionine + A + H(+)</text>
        <dbReference type="Rhea" id="RHEA:49576"/>
        <dbReference type="ChEBI" id="CHEBI:13193"/>
        <dbReference type="ChEBI" id="CHEBI:15378"/>
        <dbReference type="ChEBI" id="CHEBI:17319"/>
        <dbReference type="ChEBI" id="CHEBI:17499"/>
        <dbReference type="ChEBI" id="CHEBI:37565"/>
        <dbReference type="ChEBI" id="CHEBI:57844"/>
        <dbReference type="ChEBI" id="CHEBI:59789"/>
        <dbReference type="ChEBI" id="CHEBI:131766"/>
        <dbReference type="EC" id="4.1.99.22"/>
    </reaction>
</comment>
<dbReference type="EC" id="4.1.99.22" evidence="1 12"/>
<accession>A0ABV7VXF0</accession>
<sequence>MNSMTRIPLTQLDAREPKSSGPQQARLPSAADVPRARDTQFKDTHGRRFSYLRLSITDVCNFRCNYCLPDGYQCSDKTEPLTLEEIRQLAKTFAAHGTRKIRITGGEPVLRQDLPEIIATLKQTPGIETVALTTNGYKINQHIDNWKAAGLDQLNVSIDSLDPQVFQTITGHNRLHEILTGLDRALELGLSRVKVNAVLLKGHNGDQLNRFLDWVKTTPITLRFIELMETGQNPDYFAKNHLSGESIKQQLLANGWQQKIRSKDAGPAQEFDHPDYQGSIGLIMPYSNDFCSSCNRLRISALGKLHLCLFGEQGYDLRHLMKENKQTELESAIRHLLQDKKASHFLHDGNTGAIQHFAQIGG</sequence>
<dbReference type="PANTHER" id="PTHR22960:SF28">
    <property type="entry name" value="GTP 3',8-CYCLASE"/>
    <property type="match status" value="1"/>
</dbReference>
<feature type="binding site" evidence="12">
    <location>
        <position position="228"/>
    </location>
    <ligand>
        <name>S-adenosyl-L-methionine</name>
        <dbReference type="ChEBI" id="CHEBI:59789"/>
    </ligand>
</feature>
<comment type="subunit">
    <text evidence="12">Monomer and homodimer.</text>
</comment>
<feature type="binding site" evidence="12">
    <location>
        <position position="53"/>
    </location>
    <ligand>
        <name>GTP</name>
        <dbReference type="ChEBI" id="CHEBI:37565"/>
    </ligand>
</feature>
<dbReference type="CDD" id="cd21117">
    <property type="entry name" value="Twitch_MoaA"/>
    <property type="match status" value="1"/>
</dbReference>
<dbReference type="InterPro" id="IPR058240">
    <property type="entry name" value="rSAM_sf"/>
</dbReference>
<evidence type="ECO:0000259" key="14">
    <source>
        <dbReference type="PROSITE" id="PS51918"/>
    </source>
</evidence>
<feature type="region of interest" description="Disordered" evidence="13">
    <location>
        <begin position="1"/>
        <end position="39"/>
    </location>
</feature>
<evidence type="ECO:0000256" key="5">
    <source>
        <dbReference type="ARBA" id="ARBA00022741"/>
    </source>
</evidence>
<keyword evidence="7 12" id="KW-0411">Iron-sulfur</keyword>
<proteinExistence type="inferred from homology"/>
<reference evidence="16" key="1">
    <citation type="journal article" date="2019" name="Int. J. Syst. Evol. Microbiol.">
        <title>The Global Catalogue of Microorganisms (GCM) 10K type strain sequencing project: providing services to taxonomists for standard genome sequencing and annotation.</title>
        <authorList>
            <consortium name="The Broad Institute Genomics Platform"/>
            <consortium name="The Broad Institute Genome Sequencing Center for Infectious Disease"/>
            <person name="Wu L."/>
            <person name="Ma J."/>
        </authorList>
    </citation>
    <scope>NUCLEOTIDE SEQUENCE [LARGE SCALE GENOMIC DNA]</scope>
    <source>
        <strain evidence="16">KCTC 42424</strain>
    </source>
</reference>
<keyword evidence="4 12" id="KW-0479">Metal-binding</keyword>
<dbReference type="Gene3D" id="3.20.20.70">
    <property type="entry name" value="Aldolase class I"/>
    <property type="match status" value="1"/>
</dbReference>
<comment type="similarity">
    <text evidence="12">Belongs to the radical SAM superfamily. MoaA family.</text>
</comment>
<evidence type="ECO:0000256" key="10">
    <source>
        <dbReference type="ARBA" id="ARBA00023239"/>
    </source>
</evidence>
<keyword evidence="5 12" id="KW-0547">Nucleotide-binding</keyword>
<dbReference type="NCBIfam" id="TIGR02666">
    <property type="entry name" value="moaA"/>
    <property type="match status" value="1"/>
</dbReference>
<dbReference type="RefSeq" id="WP_376868580.1">
    <property type="nucleotide sequence ID" value="NZ_JBHRYB010000025.1"/>
</dbReference>
<dbReference type="CDD" id="cd01335">
    <property type="entry name" value="Radical_SAM"/>
    <property type="match status" value="1"/>
</dbReference>
<feature type="binding site" evidence="12">
    <location>
        <position position="133"/>
    </location>
    <ligand>
        <name>GTP</name>
        <dbReference type="ChEBI" id="CHEBI:37565"/>
    </ligand>
</feature>
<comment type="pathway">
    <text evidence="12">Cofactor biosynthesis; molybdopterin biosynthesis.</text>
</comment>
<dbReference type="EMBL" id="JBHRYB010000025">
    <property type="protein sequence ID" value="MFC3681902.1"/>
    <property type="molecule type" value="Genomic_DNA"/>
</dbReference>
<keyword evidence="10 12" id="KW-0456">Lyase</keyword>
<keyword evidence="16" id="KW-1185">Reference proteome</keyword>
<dbReference type="SFLD" id="SFLDG01067">
    <property type="entry name" value="SPASM/twitch_domain_containing"/>
    <property type="match status" value="1"/>
</dbReference>
<evidence type="ECO:0000256" key="1">
    <source>
        <dbReference type="ARBA" id="ARBA00012167"/>
    </source>
</evidence>
<protein>
    <recommendedName>
        <fullName evidence="1 12">GTP 3',8-cyclase</fullName>
        <ecNumber evidence="1 12">4.1.99.22</ecNumber>
    </recommendedName>
    <alternativeName>
        <fullName evidence="12">Molybdenum cofactor biosynthesis protein A</fullName>
    </alternativeName>
</protein>
<comment type="caution">
    <text evidence="15">The sequence shown here is derived from an EMBL/GenBank/DDBJ whole genome shotgun (WGS) entry which is preliminary data.</text>
</comment>
<keyword evidence="6 12" id="KW-0408">Iron</keyword>
<dbReference type="Proteomes" id="UP001595722">
    <property type="component" value="Unassembled WGS sequence"/>
</dbReference>
<feature type="binding site" evidence="12">
    <location>
        <position position="64"/>
    </location>
    <ligand>
        <name>[4Fe-4S] cluster</name>
        <dbReference type="ChEBI" id="CHEBI:49883"/>
        <label>1</label>
        <note>4Fe-4S-S-AdoMet</note>
    </ligand>
</feature>
<dbReference type="SFLD" id="SFLDG01383">
    <property type="entry name" value="cyclic_pyranopterin_phosphate"/>
    <property type="match status" value="1"/>
</dbReference>
<evidence type="ECO:0000256" key="13">
    <source>
        <dbReference type="SAM" id="MobiDB-lite"/>
    </source>
</evidence>
<dbReference type="InterPro" id="IPR000385">
    <property type="entry name" value="MoaA_NifB_PqqE_Fe-S-bd_CS"/>
</dbReference>
<dbReference type="Pfam" id="PF06463">
    <property type="entry name" value="Mob_synth_C"/>
    <property type="match status" value="1"/>
</dbReference>
<dbReference type="InterPro" id="IPR010505">
    <property type="entry name" value="MoaA_twitch"/>
</dbReference>
<evidence type="ECO:0000256" key="11">
    <source>
        <dbReference type="ARBA" id="ARBA00048697"/>
    </source>
</evidence>
<dbReference type="PROSITE" id="PS51918">
    <property type="entry name" value="RADICAL_SAM"/>
    <property type="match status" value="1"/>
</dbReference>
<organism evidence="15 16">
    <name type="scientific">Bacterioplanoides pacificum</name>
    <dbReference type="NCBI Taxonomy" id="1171596"/>
    <lineage>
        <taxon>Bacteria</taxon>
        <taxon>Pseudomonadati</taxon>
        <taxon>Pseudomonadota</taxon>
        <taxon>Gammaproteobacteria</taxon>
        <taxon>Oceanospirillales</taxon>
        <taxon>Oceanospirillaceae</taxon>
        <taxon>Bacterioplanoides</taxon>
    </lineage>
</organism>
<keyword evidence="8 12" id="KW-0342">GTP-binding</keyword>
<evidence type="ECO:0000256" key="9">
    <source>
        <dbReference type="ARBA" id="ARBA00023150"/>
    </source>
</evidence>
<feature type="binding site" evidence="12">
    <location>
        <position position="308"/>
    </location>
    <ligand>
        <name>[4Fe-4S] cluster</name>
        <dbReference type="ChEBI" id="CHEBI:49883"/>
        <label>2</label>
        <note>4Fe-4S-substrate</note>
    </ligand>
</feature>
<evidence type="ECO:0000256" key="7">
    <source>
        <dbReference type="ARBA" id="ARBA00023014"/>
    </source>
</evidence>